<name>A0A9X0UCS8_9PROT</name>
<accession>A0A9X0UCS8</accession>
<keyword evidence="2" id="KW-0732">Signal</keyword>
<evidence type="ECO:0000256" key="1">
    <source>
        <dbReference type="ARBA" id="ARBA00006987"/>
    </source>
</evidence>
<comment type="caution">
    <text evidence="3">The sequence shown here is derived from an EMBL/GenBank/DDBJ whole genome shotgun (WGS) entry which is preliminary data.</text>
</comment>
<evidence type="ECO:0000313" key="3">
    <source>
        <dbReference type="EMBL" id="MBC4015567.1"/>
    </source>
</evidence>
<keyword evidence="4" id="KW-1185">Reference proteome</keyword>
<dbReference type="PANTHER" id="PTHR42928">
    <property type="entry name" value="TRICARBOXYLATE-BINDING PROTEIN"/>
    <property type="match status" value="1"/>
</dbReference>
<gene>
    <name evidence="3" type="ORF">H7965_09525</name>
</gene>
<dbReference type="PANTHER" id="PTHR42928:SF5">
    <property type="entry name" value="BLR1237 PROTEIN"/>
    <property type="match status" value="1"/>
</dbReference>
<dbReference type="Proteomes" id="UP000600101">
    <property type="component" value="Unassembled WGS sequence"/>
</dbReference>
<dbReference type="RefSeq" id="WP_186770339.1">
    <property type="nucleotide sequence ID" value="NZ_JACOMF010000008.1"/>
</dbReference>
<feature type="chain" id="PRO_5040969659" evidence="2">
    <location>
        <begin position="25"/>
        <end position="326"/>
    </location>
</feature>
<dbReference type="InterPro" id="IPR042100">
    <property type="entry name" value="Bug_dom1"/>
</dbReference>
<dbReference type="PIRSF" id="PIRSF017082">
    <property type="entry name" value="YflP"/>
    <property type="match status" value="1"/>
</dbReference>
<feature type="signal peptide" evidence="2">
    <location>
        <begin position="1"/>
        <end position="24"/>
    </location>
</feature>
<evidence type="ECO:0000313" key="4">
    <source>
        <dbReference type="Proteomes" id="UP000600101"/>
    </source>
</evidence>
<organism evidence="3 4">
    <name type="scientific">Siccirubricoccus deserti</name>
    <dbReference type="NCBI Taxonomy" id="2013562"/>
    <lineage>
        <taxon>Bacteria</taxon>
        <taxon>Pseudomonadati</taxon>
        <taxon>Pseudomonadota</taxon>
        <taxon>Alphaproteobacteria</taxon>
        <taxon>Acetobacterales</taxon>
        <taxon>Roseomonadaceae</taxon>
        <taxon>Siccirubricoccus</taxon>
    </lineage>
</organism>
<sequence length="326" mass="34024">MYPVRLLFAVLAFIGSPLSVPAAAASDYPSRPIRLIVPYAPGGSADAVARLVAPGLAERLGQPVVIDNRSGAAGSIGTEAVIRAPADGYTLLLHTSILAIDPSFKPNLRYDVQRDLAPVSMLVTGAYLVVVNPALPVRSIPELIAHAKARPGALAYGSHGVGSSTQLAMELFRISAGRLELRHIPFRTAAQLVTSLVSNDIQLAFDTVPGSRELVLNGQLRAIAVSGPSRTAAMPEVPTIAEAAIPGFEASSWHGLFAPRGTDGAIIGRVGAATAAMLANPDVQAKLRHIGMEPAPNTPEQFAARLAADIATWGQVIRQANIQPEG</sequence>
<comment type="similarity">
    <text evidence="1">Belongs to the UPF0065 (bug) family.</text>
</comment>
<dbReference type="Pfam" id="PF03401">
    <property type="entry name" value="TctC"/>
    <property type="match status" value="1"/>
</dbReference>
<proteinExistence type="inferred from homology"/>
<protein>
    <submittedName>
        <fullName evidence="3">Tripartite tricarboxylate transporter substrate binding protein</fullName>
    </submittedName>
</protein>
<dbReference type="InterPro" id="IPR005064">
    <property type="entry name" value="BUG"/>
</dbReference>
<dbReference type="SUPFAM" id="SSF53850">
    <property type="entry name" value="Periplasmic binding protein-like II"/>
    <property type="match status" value="1"/>
</dbReference>
<dbReference type="CDD" id="cd13578">
    <property type="entry name" value="PBP2_Bug27"/>
    <property type="match status" value="1"/>
</dbReference>
<dbReference type="AlphaFoldDB" id="A0A9X0UCS8"/>
<evidence type="ECO:0000256" key="2">
    <source>
        <dbReference type="SAM" id="SignalP"/>
    </source>
</evidence>
<dbReference type="Gene3D" id="3.40.190.10">
    <property type="entry name" value="Periplasmic binding protein-like II"/>
    <property type="match status" value="1"/>
</dbReference>
<reference evidence="3" key="1">
    <citation type="submission" date="2020-08" db="EMBL/GenBank/DDBJ databases">
        <authorList>
            <person name="Hu Y."/>
            <person name="Nguyen S.V."/>
            <person name="Li F."/>
            <person name="Fanning S."/>
        </authorList>
    </citation>
    <scope>NUCLEOTIDE SEQUENCE</scope>
    <source>
        <strain evidence="3">SYSU D8009</strain>
    </source>
</reference>
<dbReference type="Gene3D" id="3.40.190.150">
    <property type="entry name" value="Bordetella uptake gene, domain 1"/>
    <property type="match status" value="1"/>
</dbReference>
<dbReference type="EMBL" id="JACOMF010000008">
    <property type="protein sequence ID" value="MBC4015567.1"/>
    <property type="molecule type" value="Genomic_DNA"/>
</dbReference>